<accession>A0AA88LJG0</accession>
<protein>
    <recommendedName>
        <fullName evidence="1">Reverse transcriptase domain-containing protein</fullName>
    </recommendedName>
</protein>
<proteinExistence type="predicted"/>
<dbReference type="PROSITE" id="PS50878">
    <property type="entry name" value="RT_POL"/>
    <property type="match status" value="1"/>
</dbReference>
<dbReference type="InterPro" id="IPR000477">
    <property type="entry name" value="RT_dom"/>
</dbReference>
<gene>
    <name evidence="2" type="ORF">QYM36_002441</name>
</gene>
<organism evidence="2 3">
    <name type="scientific">Artemia franciscana</name>
    <name type="common">Brine shrimp</name>
    <name type="synonym">Artemia sanfranciscana</name>
    <dbReference type="NCBI Taxonomy" id="6661"/>
    <lineage>
        <taxon>Eukaryota</taxon>
        <taxon>Metazoa</taxon>
        <taxon>Ecdysozoa</taxon>
        <taxon>Arthropoda</taxon>
        <taxon>Crustacea</taxon>
        <taxon>Branchiopoda</taxon>
        <taxon>Anostraca</taxon>
        <taxon>Artemiidae</taxon>
        <taxon>Artemia</taxon>
    </lineage>
</organism>
<feature type="domain" description="Reverse transcriptase" evidence="1">
    <location>
        <begin position="1"/>
        <end position="169"/>
    </location>
</feature>
<comment type="caution">
    <text evidence="2">The sequence shown here is derived from an EMBL/GenBank/DDBJ whole genome shotgun (WGS) entry which is preliminary data.</text>
</comment>
<reference evidence="2" key="1">
    <citation type="submission" date="2023-07" db="EMBL/GenBank/DDBJ databases">
        <title>Chromosome-level genome assembly of Artemia franciscana.</title>
        <authorList>
            <person name="Jo E."/>
        </authorList>
    </citation>
    <scope>NUCLEOTIDE SEQUENCE</scope>
    <source>
        <tissue evidence="2">Whole body</tissue>
    </source>
</reference>
<dbReference type="Pfam" id="PF00078">
    <property type="entry name" value="RVT_1"/>
    <property type="match status" value="1"/>
</dbReference>
<evidence type="ECO:0000313" key="3">
    <source>
        <dbReference type="Proteomes" id="UP001187531"/>
    </source>
</evidence>
<evidence type="ECO:0000259" key="1">
    <source>
        <dbReference type="PROSITE" id="PS50878"/>
    </source>
</evidence>
<evidence type="ECO:0000313" key="2">
    <source>
        <dbReference type="EMBL" id="KAK2724095.1"/>
    </source>
</evidence>
<dbReference type="AlphaFoldDB" id="A0AA88LJG0"/>
<dbReference type="EMBL" id="JAVRJZ010000004">
    <property type="protein sequence ID" value="KAK2724095.1"/>
    <property type="molecule type" value="Genomic_DNA"/>
</dbReference>
<name>A0AA88LJG0_ARTSF</name>
<keyword evidence="3" id="KW-1185">Reference proteome</keyword>
<sequence length="169" mass="19038">MVNFNTYYHQVILALKVAEAKRFLQDDPKLGQKNRCGPNPLISNSCTIDISKVLDSVKHMQAMNALLHNEASSSIVITLKFWNENLTVLAKWKDTKSDPVKIRRGVSQASILSHLFFKHAISKILDCISPSLLLHGTELSYLAYTDDVLLLVRSKADLQDNLNQLLSDF</sequence>
<dbReference type="Proteomes" id="UP001187531">
    <property type="component" value="Unassembled WGS sequence"/>
</dbReference>